<comment type="caution">
    <text evidence="1">The sequence shown here is derived from an EMBL/GenBank/DDBJ whole genome shotgun (WGS) entry which is preliminary data.</text>
</comment>
<dbReference type="AlphaFoldDB" id="A0A7X3MSJ1"/>
<dbReference type="Proteomes" id="UP000436483">
    <property type="component" value="Unassembled WGS sequence"/>
</dbReference>
<gene>
    <name evidence="1" type="ORF">GR328_12500</name>
</gene>
<proteinExistence type="predicted"/>
<keyword evidence="2" id="KW-1185">Reference proteome</keyword>
<organism evidence="1 2">
    <name type="scientific">Microvirga makkahensis</name>
    <dbReference type="NCBI Taxonomy" id="1128670"/>
    <lineage>
        <taxon>Bacteria</taxon>
        <taxon>Pseudomonadati</taxon>
        <taxon>Pseudomonadota</taxon>
        <taxon>Alphaproteobacteria</taxon>
        <taxon>Hyphomicrobiales</taxon>
        <taxon>Methylobacteriaceae</taxon>
        <taxon>Microvirga</taxon>
    </lineage>
</organism>
<dbReference type="RefSeq" id="WP_160884846.1">
    <property type="nucleotide sequence ID" value="NZ_WURB01000007.1"/>
</dbReference>
<sequence>MLGKLHALVRHESGDDRCPFDLDMFGARLVRHRNGSGAPDDRNSGPGDAR</sequence>
<evidence type="ECO:0000313" key="1">
    <source>
        <dbReference type="EMBL" id="MXQ12268.1"/>
    </source>
</evidence>
<name>A0A7X3MSJ1_9HYPH</name>
<dbReference type="OrthoDB" id="9795675at2"/>
<reference evidence="1 2" key="1">
    <citation type="submission" date="2019-12" db="EMBL/GenBank/DDBJ databases">
        <authorList>
            <person name="Yuan C.-G."/>
        </authorList>
    </citation>
    <scope>NUCLEOTIDE SEQUENCE [LARGE SCALE GENOMIC DNA]</scope>
    <source>
        <strain evidence="1 2">KCTC 23863</strain>
    </source>
</reference>
<reference evidence="1 2" key="2">
    <citation type="submission" date="2020-01" db="EMBL/GenBank/DDBJ databases">
        <title>Microvirga sp. nov., an arsenate reduction bacterium isolated from Tibet hotspring sediments.</title>
        <authorList>
            <person name="Xian W.-D."/>
            <person name="Li W.-J."/>
        </authorList>
    </citation>
    <scope>NUCLEOTIDE SEQUENCE [LARGE SCALE GENOMIC DNA]</scope>
    <source>
        <strain evidence="1 2">KCTC 23863</strain>
    </source>
</reference>
<protein>
    <submittedName>
        <fullName evidence="1">Uncharacterized protein</fullName>
    </submittedName>
</protein>
<evidence type="ECO:0000313" key="2">
    <source>
        <dbReference type="Proteomes" id="UP000436483"/>
    </source>
</evidence>
<accession>A0A7X3MSJ1</accession>
<dbReference type="EMBL" id="WURB01000007">
    <property type="protein sequence ID" value="MXQ12268.1"/>
    <property type="molecule type" value="Genomic_DNA"/>
</dbReference>